<evidence type="ECO:0000313" key="3">
    <source>
        <dbReference type="Proteomes" id="UP000321424"/>
    </source>
</evidence>
<sequence>MKTDNDQFRDYGAHYDATEHWPLRSQLEAPSFLAVLGDLTGLSILDAGCGSGFYLRRYAQVHAGRLIGVDPSEGMLAVARAQAETAGLETTFVQAGLAEAGLLGPVDLVTAVYVLPYATAWDELAAMCRGAAAALRPGGRFVTFALNPEFAADPDYYRPYGFTLDAKLERAEGQPVVLTSHLFDPPAQVVAHRWSRQAHDDALRDAGFRSITWIAPTPTDAGIAEHGAAFWADYLNCPHALIISADRP</sequence>
<dbReference type="Pfam" id="PF13649">
    <property type="entry name" value="Methyltransf_25"/>
    <property type="match status" value="1"/>
</dbReference>
<dbReference type="InterPro" id="IPR050508">
    <property type="entry name" value="Methyltransf_Superfamily"/>
</dbReference>
<dbReference type="PANTHER" id="PTHR42912:SF93">
    <property type="entry name" value="N6-ADENOSINE-METHYLTRANSFERASE TMT1A"/>
    <property type="match status" value="1"/>
</dbReference>
<comment type="caution">
    <text evidence="2">The sequence shown here is derived from an EMBL/GenBank/DDBJ whole genome shotgun (WGS) entry which is preliminary data.</text>
</comment>
<dbReference type="GO" id="GO:0008168">
    <property type="term" value="F:methyltransferase activity"/>
    <property type="evidence" value="ECO:0007669"/>
    <property type="project" value="TreeGrafter"/>
</dbReference>
<dbReference type="Proteomes" id="UP000321424">
    <property type="component" value="Unassembled WGS sequence"/>
</dbReference>
<name>A0A511MI69_9NOCA</name>
<evidence type="ECO:0000259" key="1">
    <source>
        <dbReference type="Pfam" id="PF13649"/>
    </source>
</evidence>
<dbReference type="InterPro" id="IPR029063">
    <property type="entry name" value="SAM-dependent_MTases_sf"/>
</dbReference>
<dbReference type="SUPFAM" id="SSF53335">
    <property type="entry name" value="S-adenosyl-L-methionine-dependent methyltransferases"/>
    <property type="match status" value="1"/>
</dbReference>
<dbReference type="OrthoDB" id="5174037at2"/>
<gene>
    <name evidence="2" type="ORF">NN4_42860</name>
</gene>
<dbReference type="RefSeq" id="WP_147134048.1">
    <property type="nucleotide sequence ID" value="NZ_BJXA01000028.1"/>
</dbReference>
<protein>
    <recommendedName>
        <fullName evidence="1">Methyltransferase domain-containing protein</fullName>
    </recommendedName>
</protein>
<evidence type="ECO:0000313" key="2">
    <source>
        <dbReference type="EMBL" id="GEM39767.1"/>
    </source>
</evidence>
<keyword evidence="3" id="KW-1185">Reference proteome</keyword>
<dbReference type="InterPro" id="IPR041698">
    <property type="entry name" value="Methyltransf_25"/>
</dbReference>
<reference evidence="2 3" key="1">
    <citation type="submission" date="2019-07" db="EMBL/GenBank/DDBJ databases">
        <title>Whole genome shotgun sequence of Nocardia ninae NBRC 108245.</title>
        <authorList>
            <person name="Hosoyama A."/>
            <person name="Uohara A."/>
            <person name="Ohji S."/>
            <person name="Ichikawa N."/>
        </authorList>
    </citation>
    <scope>NUCLEOTIDE SEQUENCE [LARGE SCALE GENOMIC DNA]</scope>
    <source>
        <strain evidence="2 3">NBRC 108245</strain>
    </source>
</reference>
<organism evidence="2 3">
    <name type="scientific">Nocardia ninae NBRC 108245</name>
    <dbReference type="NCBI Taxonomy" id="1210091"/>
    <lineage>
        <taxon>Bacteria</taxon>
        <taxon>Bacillati</taxon>
        <taxon>Actinomycetota</taxon>
        <taxon>Actinomycetes</taxon>
        <taxon>Mycobacteriales</taxon>
        <taxon>Nocardiaceae</taxon>
        <taxon>Nocardia</taxon>
    </lineage>
</organism>
<proteinExistence type="predicted"/>
<feature type="domain" description="Methyltransferase" evidence="1">
    <location>
        <begin position="44"/>
        <end position="139"/>
    </location>
</feature>
<accession>A0A511MI69</accession>
<dbReference type="Gene3D" id="3.40.50.150">
    <property type="entry name" value="Vaccinia Virus protein VP39"/>
    <property type="match status" value="1"/>
</dbReference>
<dbReference type="EMBL" id="BJXA01000028">
    <property type="protein sequence ID" value="GEM39767.1"/>
    <property type="molecule type" value="Genomic_DNA"/>
</dbReference>
<dbReference type="PANTHER" id="PTHR42912">
    <property type="entry name" value="METHYLTRANSFERASE"/>
    <property type="match status" value="1"/>
</dbReference>
<dbReference type="AlphaFoldDB" id="A0A511MI69"/>
<dbReference type="CDD" id="cd02440">
    <property type="entry name" value="AdoMet_MTases"/>
    <property type="match status" value="1"/>
</dbReference>